<sequence>MQMACKCTLTTCVYWFSGVWRHSSFSIAMHFSIFIFSCHLKKKKKKETKKNIPVVRRGLSFHPHVQSAKNVWRGGGRVTSEENTVKFPVLIQLVESTYESRRDHMYSVRANLTLNMLQCKNTIKASHF</sequence>
<reference evidence="2" key="1">
    <citation type="submission" date="2014-11" db="EMBL/GenBank/DDBJ databases">
        <authorList>
            <person name="Amaro Gonzalez C."/>
        </authorList>
    </citation>
    <scope>NUCLEOTIDE SEQUENCE</scope>
</reference>
<keyword evidence="1" id="KW-0812">Transmembrane</keyword>
<dbReference type="AlphaFoldDB" id="A0A0E9XH03"/>
<dbReference type="EMBL" id="GBXM01006653">
    <property type="protein sequence ID" value="JAI01925.1"/>
    <property type="molecule type" value="Transcribed_RNA"/>
</dbReference>
<protein>
    <submittedName>
        <fullName evidence="2">Uncharacterized protein</fullName>
    </submittedName>
</protein>
<evidence type="ECO:0000313" key="2">
    <source>
        <dbReference type="EMBL" id="JAI01925.1"/>
    </source>
</evidence>
<accession>A0A0E9XH03</accession>
<reference evidence="2" key="2">
    <citation type="journal article" date="2015" name="Fish Shellfish Immunol.">
        <title>Early steps in the European eel (Anguilla anguilla)-Vibrio vulnificus interaction in the gills: Role of the RtxA13 toxin.</title>
        <authorList>
            <person name="Callol A."/>
            <person name="Pajuelo D."/>
            <person name="Ebbesson L."/>
            <person name="Teles M."/>
            <person name="MacKenzie S."/>
            <person name="Amaro C."/>
        </authorList>
    </citation>
    <scope>NUCLEOTIDE SEQUENCE</scope>
</reference>
<keyword evidence="1" id="KW-1133">Transmembrane helix</keyword>
<feature type="transmembrane region" description="Helical" evidence="1">
    <location>
        <begin position="23"/>
        <end position="40"/>
    </location>
</feature>
<name>A0A0E9XH03_ANGAN</name>
<evidence type="ECO:0000256" key="1">
    <source>
        <dbReference type="SAM" id="Phobius"/>
    </source>
</evidence>
<proteinExistence type="predicted"/>
<organism evidence="2">
    <name type="scientific">Anguilla anguilla</name>
    <name type="common">European freshwater eel</name>
    <name type="synonym">Muraena anguilla</name>
    <dbReference type="NCBI Taxonomy" id="7936"/>
    <lineage>
        <taxon>Eukaryota</taxon>
        <taxon>Metazoa</taxon>
        <taxon>Chordata</taxon>
        <taxon>Craniata</taxon>
        <taxon>Vertebrata</taxon>
        <taxon>Euteleostomi</taxon>
        <taxon>Actinopterygii</taxon>
        <taxon>Neopterygii</taxon>
        <taxon>Teleostei</taxon>
        <taxon>Anguilliformes</taxon>
        <taxon>Anguillidae</taxon>
        <taxon>Anguilla</taxon>
    </lineage>
</organism>
<keyword evidence="1" id="KW-0472">Membrane</keyword>